<feature type="domain" description="Transcription factor COE DNA-binding" evidence="2">
    <location>
        <begin position="2"/>
        <end position="43"/>
    </location>
</feature>
<dbReference type="GO" id="GO:0008270">
    <property type="term" value="F:zinc ion binding"/>
    <property type="evidence" value="ECO:0007669"/>
    <property type="project" value="UniProtKB-KW"/>
</dbReference>
<gene>
    <name evidence="3" type="ORF">SK128_008350</name>
</gene>
<keyword evidence="1" id="KW-0805">Transcription regulation</keyword>
<keyword evidence="1" id="KW-0479">Metal-binding</keyword>
<dbReference type="Proteomes" id="UP001381693">
    <property type="component" value="Unassembled WGS sequence"/>
</dbReference>
<keyword evidence="1" id="KW-0238">DNA-binding</keyword>
<dbReference type="InterPro" id="IPR038173">
    <property type="entry name" value="COE_DBD_sf"/>
</dbReference>
<evidence type="ECO:0000313" key="4">
    <source>
        <dbReference type="Proteomes" id="UP001381693"/>
    </source>
</evidence>
<keyword evidence="1" id="KW-0863">Zinc-finger</keyword>
<name>A0AAN9A8N5_HALRR</name>
<dbReference type="EMBL" id="JAXCGZ010007709">
    <property type="protein sequence ID" value="KAK7078683.1"/>
    <property type="molecule type" value="Genomic_DNA"/>
</dbReference>
<organism evidence="3 4">
    <name type="scientific">Halocaridina rubra</name>
    <name type="common">Hawaiian red shrimp</name>
    <dbReference type="NCBI Taxonomy" id="373956"/>
    <lineage>
        <taxon>Eukaryota</taxon>
        <taxon>Metazoa</taxon>
        <taxon>Ecdysozoa</taxon>
        <taxon>Arthropoda</taxon>
        <taxon>Crustacea</taxon>
        <taxon>Multicrustacea</taxon>
        <taxon>Malacostraca</taxon>
        <taxon>Eumalacostraca</taxon>
        <taxon>Eucarida</taxon>
        <taxon>Decapoda</taxon>
        <taxon>Pleocyemata</taxon>
        <taxon>Caridea</taxon>
        <taxon>Atyoidea</taxon>
        <taxon>Atyidae</taxon>
        <taxon>Halocaridina</taxon>
    </lineage>
</organism>
<dbReference type="InterPro" id="IPR003523">
    <property type="entry name" value="Transcription_factor_COE"/>
</dbReference>
<keyword evidence="1" id="KW-0217">Developmental protein</keyword>
<reference evidence="3 4" key="1">
    <citation type="submission" date="2023-11" db="EMBL/GenBank/DDBJ databases">
        <title>Halocaridina rubra genome assembly.</title>
        <authorList>
            <person name="Smith C."/>
        </authorList>
    </citation>
    <scope>NUCLEOTIDE SEQUENCE [LARGE SCALE GENOMIC DNA]</scope>
    <source>
        <strain evidence="3">EP-1</strain>
        <tissue evidence="3">Whole</tissue>
    </source>
</reference>
<dbReference type="PANTHER" id="PTHR10747">
    <property type="entry name" value="TRANSCRIPTION FACTOR COE FAMILY MEMBER"/>
    <property type="match status" value="1"/>
</dbReference>
<comment type="subcellular location">
    <subcellularLocation>
        <location evidence="1">Nucleus</location>
    </subcellularLocation>
</comment>
<evidence type="ECO:0000313" key="3">
    <source>
        <dbReference type="EMBL" id="KAK7078683.1"/>
    </source>
</evidence>
<keyword evidence="1" id="KW-0539">Nucleus</keyword>
<accession>A0AAN9A8N5</accession>
<dbReference type="InterPro" id="IPR032200">
    <property type="entry name" value="COE_DBD"/>
</dbReference>
<dbReference type="AlphaFoldDB" id="A0AAN9A8N5"/>
<sequence length="83" mass="9676">MRTVKRVRVVISQQVDVSGPLLAVSDNMFVHNNSKHGRRAKRLDPTEGMFGEYYYCEYSEKEEAFHFLKVSCLRSEINLTTYV</sequence>
<dbReference type="Pfam" id="PF16422">
    <property type="entry name" value="COE1_DBD"/>
    <property type="match status" value="1"/>
</dbReference>
<proteinExistence type="inferred from homology"/>
<evidence type="ECO:0000256" key="1">
    <source>
        <dbReference type="RuleBase" id="RU004489"/>
    </source>
</evidence>
<comment type="caution">
    <text evidence="3">The sequence shown here is derived from an EMBL/GenBank/DDBJ whole genome shotgun (WGS) entry which is preliminary data.</text>
</comment>
<dbReference type="Gene3D" id="2.60.40.3180">
    <property type="entry name" value="Transcription factor COE1, DNA-binding domain"/>
    <property type="match status" value="1"/>
</dbReference>
<keyword evidence="1" id="KW-0862">Zinc</keyword>
<evidence type="ECO:0000259" key="2">
    <source>
        <dbReference type="Pfam" id="PF16422"/>
    </source>
</evidence>
<comment type="similarity">
    <text evidence="1">Belongs to the COE family.</text>
</comment>
<dbReference type="GO" id="GO:0003677">
    <property type="term" value="F:DNA binding"/>
    <property type="evidence" value="ECO:0007669"/>
    <property type="project" value="UniProtKB-KW"/>
</dbReference>
<keyword evidence="4" id="KW-1185">Reference proteome</keyword>
<dbReference type="GO" id="GO:0006355">
    <property type="term" value="P:regulation of DNA-templated transcription"/>
    <property type="evidence" value="ECO:0007669"/>
    <property type="project" value="InterPro"/>
</dbReference>
<dbReference type="GO" id="GO:0005634">
    <property type="term" value="C:nucleus"/>
    <property type="evidence" value="ECO:0007669"/>
    <property type="project" value="UniProtKB-SubCell"/>
</dbReference>
<keyword evidence="1" id="KW-0804">Transcription</keyword>
<protein>
    <recommendedName>
        <fullName evidence="2">Transcription factor COE DNA-binding domain-containing protein</fullName>
    </recommendedName>
</protein>